<dbReference type="OrthoDB" id="2436467at2759"/>
<evidence type="ECO:0000313" key="2">
    <source>
        <dbReference type="Proteomes" id="UP000748756"/>
    </source>
</evidence>
<reference evidence="1" key="1">
    <citation type="journal article" date="2020" name="Fungal Divers.">
        <title>Resolving the Mortierellaceae phylogeny through synthesis of multi-gene phylogenetics and phylogenomics.</title>
        <authorList>
            <person name="Vandepol N."/>
            <person name="Liber J."/>
            <person name="Desiro A."/>
            <person name="Na H."/>
            <person name="Kennedy M."/>
            <person name="Barry K."/>
            <person name="Grigoriev I.V."/>
            <person name="Miller A.N."/>
            <person name="O'Donnell K."/>
            <person name="Stajich J.E."/>
            <person name="Bonito G."/>
        </authorList>
    </citation>
    <scope>NUCLEOTIDE SEQUENCE</scope>
    <source>
        <strain evidence="1">NRRL 6426</strain>
    </source>
</reference>
<dbReference type="EMBL" id="JAAAUQ010002190">
    <property type="protein sequence ID" value="KAF9126486.1"/>
    <property type="molecule type" value="Genomic_DNA"/>
</dbReference>
<accession>A0A9P5RB00</accession>
<comment type="caution">
    <text evidence="1">The sequence shown here is derived from an EMBL/GenBank/DDBJ whole genome shotgun (WGS) entry which is preliminary data.</text>
</comment>
<protein>
    <submittedName>
        <fullName evidence="1">Uncharacterized protein</fullName>
    </submittedName>
</protein>
<name>A0A9P5RB00_9FUNG</name>
<gene>
    <name evidence="1" type="ORF">BG015_004695</name>
</gene>
<evidence type="ECO:0000313" key="1">
    <source>
        <dbReference type="EMBL" id="KAF9126486.1"/>
    </source>
</evidence>
<sequence length="102" mass="11443">MGSQLRNSRKHQGSLIHLMEAGGDGLKPGRLQQLLVQYEQTLRMSTVVSNQQGPSEDQAGQGQYNSYNFVLHKRALVPYYYRHVGRQASTDPEEPGLASTRK</sequence>
<dbReference type="AlphaFoldDB" id="A0A9P5RB00"/>
<keyword evidence="2" id="KW-1185">Reference proteome</keyword>
<organism evidence="1 2">
    <name type="scientific">Linnemannia schmuckeri</name>
    <dbReference type="NCBI Taxonomy" id="64567"/>
    <lineage>
        <taxon>Eukaryota</taxon>
        <taxon>Fungi</taxon>
        <taxon>Fungi incertae sedis</taxon>
        <taxon>Mucoromycota</taxon>
        <taxon>Mortierellomycotina</taxon>
        <taxon>Mortierellomycetes</taxon>
        <taxon>Mortierellales</taxon>
        <taxon>Mortierellaceae</taxon>
        <taxon>Linnemannia</taxon>
    </lineage>
</organism>
<dbReference type="Proteomes" id="UP000748756">
    <property type="component" value="Unassembled WGS sequence"/>
</dbReference>
<proteinExistence type="predicted"/>